<protein>
    <recommendedName>
        <fullName evidence="5">Leucine rich repeat protein</fullName>
    </recommendedName>
</protein>
<evidence type="ECO:0008006" key="5">
    <source>
        <dbReference type="Google" id="ProtNLM"/>
    </source>
</evidence>
<evidence type="ECO:0000313" key="3">
    <source>
        <dbReference type="EMBL" id="KAG5667197.1"/>
    </source>
</evidence>
<keyword evidence="1" id="KW-0812">Transmembrane</keyword>
<gene>
    <name evidence="3" type="ORF">PVAND_015188</name>
</gene>
<feature type="signal peptide" evidence="2">
    <location>
        <begin position="1"/>
        <end position="20"/>
    </location>
</feature>
<dbReference type="InterPro" id="IPR032675">
    <property type="entry name" value="LRR_dom_sf"/>
</dbReference>
<dbReference type="AlphaFoldDB" id="A0A9J6BBW9"/>
<sequence>MKILFILIIVLSYKLNYAESGTIELNCVFNDLRKEADCKRKLNITIEKRETVQILNFNVSAYSSFEVLKLENFPMFYFPKNFDHFFNKLKTIQIIKTQLKEITKTDLEKFKDLEELTINSNDLTGIETNLLENHLNIKKVDLSYNKIIWVSEEFKEKYKNISTLNGNCLKTSDCSCSTCNERINMIDQKVKNFTESIKCLDDFKKKFEENLMDFDLTKVKEKEPFNGIFNDIGNIKNICLIPVDRNQTNQTFEYGSIIHQMLRKFEENERDSKLFSIIHLAIEILQFLIILYLLYKLKTKNPIVISEQRPQNNYSRESYDLNYDEFPGVIHHGKTDDVYDGIYDEIGKDNNNDNNSEHNTKIDDIEPIPVYATVDKTKKNVK</sequence>
<feature type="chain" id="PRO_5039901925" description="Leucine rich repeat protein" evidence="2">
    <location>
        <begin position="21"/>
        <end position="382"/>
    </location>
</feature>
<evidence type="ECO:0000256" key="2">
    <source>
        <dbReference type="SAM" id="SignalP"/>
    </source>
</evidence>
<keyword evidence="2" id="KW-0732">Signal</keyword>
<organism evidence="3 4">
    <name type="scientific">Polypedilum vanderplanki</name>
    <name type="common">Sleeping chironomid midge</name>
    <dbReference type="NCBI Taxonomy" id="319348"/>
    <lineage>
        <taxon>Eukaryota</taxon>
        <taxon>Metazoa</taxon>
        <taxon>Ecdysozoa</taxon>
        <taxon>Arthropoda</taxon>
        <taxon>Hexapoda</taxon>
        <taxon>Insecta</taxon>
        <taxon>Pterygota</taxon>
        <taxon>Neoptera</taxon>
        <taxon>Endopterygota</taxon>
        <taxon>Diptera</taxon>
        <taxon>Nematocera</taxon>
        <taxon>Chironomoidea</taxon>
        <taxon>Chironomidae</taxon>
        <taxon>Chironominae</taxon>
        <taxon>Polypedilum</taxon>
        <taxon>Polypedilum</taxon>
    </lineage>
</organism>
<dbReference type="SUPFAM" id="SSF52058">
    <property type="entry name" value="L domain-like"/>
    <property type="match status" value="1"/>
</dbReference>
<dbReference type="Proteomes" id="UP001107558">
    <property type="component" value="Chromosome 4"/>
</dbReference>
<proteinExistence type="predicted"/>
<evidence type="ECO:0000313" key="4">
    <source>
        <dbReference type="Proteomes" id="UP001107558"/>
    </source>
</evidence>
<dbReference type="Gene3D" id="3.80.10.10">
    <property type="entry name" value="Ribonuclease Inhibitor"/>
    <property type="match status" value="1"/>
</dbReference>
<keyword evidence="4" id="KW-1185">Reference proteome</keyword>
<accession>A0A9J6BBW9</accession>
<reference evidence="3" key="1">
    <citation type="submission" date="2021-03" db="EMBL/GenBank/DDBJ databases">
        <title>Chromosome level genome of the anhydrobiotic midge Polypedilum vanderplanki.</title>
        <authorList>
            <person name="Yoshida Y."/>
            <person name="Kikawada T."/>
            <person name="Gusev O."/>
        </authorList>
    </citation>
    <scope>NUCLEOTIDE SEQUENCE</scope>
    <source>
        <strain evidence="3">NIAS01</strain>
        <tissue evidence="3">Whole body or cell culture</tissue>
    </source>
</reference>
<dbReference type="OrthoDB" id="7783855at2759"/>
<name>A0A9J6BBW9_POLVA</name>
<keyword evidence="1" id="KW-1133">Transmembrane helix</keyword>
<evidence type="ECO:0000256" key="1">
    <source>
        <dbReference type="SAM" id="Phobius"/>
    </source>
</evidence>
<feature type="transmembrane region" description="Helical" evidence="1">
    <location>
        <begin position="274"/>
        <end position="295"/>
    </location>
</feature>
<comment type="caution">
    <text evidence="3">The sequence shown here is derived from an EMBL/GenBank/DDBJ whole genome shotgun (WGS) entry which is preliminary data.</text>
</comment>
<keyword evidence="1" id="KW-0472">Membrane</keyword>
<dbReference type="EMBL" id="JADBJN010000004">
    <property type="protein sequence ID" value="KAG5667197.1"/>
    <property type="molecule type" value="Genomic_DNA"/>
</dbReference>